<dbReference type="AlphaFoldDB" id="A0AAV2LA95"/>
<accession>A0AAV2LA95</accession>
<gene>
    <name evidence="2" type="ORF">KC01_LOCUS27586</name>
</gene>
<evidence type="ECO:0000256" key="1">
    <source>
        <dbReference type="SAM" id="MobiDB-lite"/>
    </source>
</evidence>
<dbReference type="EMBL" id="OZ035845">
    <property type="protein sequence ID" value="CAL1599293.1"/>
    <property type="molecule type" value="Genomic_DNA"/>
</dbReference>
<protein>
    <submittedName>
        <fullName evidence="2">Uncharacterized protein</fullName>
    </submittedName>
</protein>
<feature type="compositionally biased region" description="Basic and acidic residues" evidence="1">
    <location>
        <begin position="108"/>
        <end position="117"/>
    </location>
</feature>
<feature type="compositionally biased region" description="Low complexity" evidence="1">
    <location>
        <begin position="91"/>
        <end position="101"/>
    </location>
</feature>
<feature type="region of interest" description="Disordered" evidence="1">
    <location>
        <begin position="64"/>
        <end position="133"/>
    </location>
</feature>
<evidence type="ECO:0000313" key="3">
    <source>
        <dbReference type="Proteomes" id="UP001497482"/>
    </source>
</evidence>
<organism evidence="2 3">
    <name type="scientific">Knipowitschia caucasica</name>
    <name type="common">Caucasian dwarf goby</name>
    <name type="synonym">Pomatoschistus caucasicus</name>
    <dbReference type="NCBI Taxonomy" id="637954"/>
    <lineage>
        <taxon>Eukaryota</taxon>
        <taxon>Metazoa</taxon>
        <taxon>Chordata</taxon>
        <taxon>Craniata</taxon>
        <taxon>Vertebrata</taxon>
        <taxon>Euteleostomi</taxon>
        <taxon>Actinopterygii</taxon>
        <taxon>Neopterygii</taxon>
        <taxon>Teleostei</taxon>
        <taxon>Neoteleostei</taxon>
        <taxon>Acanthomorphata</taxon>
        <taxon>Gobiaria</taxon>
        <taxon>Gobiiformes</taxon>
        <taxon>Gobioidei</taxon>
        <taxon>Gobiidae</taxon>
        <taxon>Gobiinae</taxon>
        <taxon>Knipowitschia</taxon>
    </lineage>
</organism>
<reference evidence="2 3" key="1">
    <citation type="submission" date="2024-04" db="EMBL/GenBank/DDBJ databases">
        <authorList>
            <person name="Waldvogel A.-M."/>
            <person name="Schoenle A."/>
        </authorList>
    </citation>
    <scope>NUCLEOTIDE SEQUENCE [LARGE SCALE GENOMIC DNA]</scope>
</reference>
<name>A0AAV2LA95_KNICA</name>
<evidence type="ECO:0000313" key="2">
    <source>
        <dbReference type="EMBL" id="CAL1599293.1"/>
    </source>
</evidence>
<proteinExistence type="predicted"/>
<dbReference type="Proteomes" id="UP001497482">
    <property type="component" value="Chromosome 23"/>
</dbReference>
<sequence>MPVIYEDHSESGGEVVVRVGWGGEVGPVLRHLGLPRGSPGPAEPCACQGKHVWPFNNRSTCENRTTDHVSEQINSPRCGEGQAPLTDRSRSAAPSEPSEPSDTFTMGRETEKLREYGASDGNGNIQECPFCSL</sequence>
<keyword evidence="3" id="KW-1185">Reference proteome</keyword>